<dbReference type="EMBL" id="KZ996192">
    <property type="protein sequence ID" value="RKO89270.1"/>
    <property type="molecule type" value="Genomic_DNA"/>
</dbReference>
<dbReference type="AlphaFoldDB" id="A0A4P9WE69"/>
<feature type="compositionally biased region" description="Gly residues" evidence="1">
    <location>
        <begin position="97"/>
        <end position="108"/>
    </location>
</feature>
<accession>A0A4P9WE69</accession>
<feature type="region of interest" description="Disordered" evidence="1">
    <location>
        <begin position="78"/>
        <end position="112"/>
    </location>
</feature>
<feature type="compositionally biased region" description="Basic residues" evidence="1">
    <location>
        <begin position="79"/>
        <end position="91"/>
    </location>
</feature>
<organism evidence="2 3">
    <name type="scientific">Blyttiomyces helicus</name>
    <dbReference type="NCBI Taxonomy" id="388810"/>
    <lineage>
        <taxon>Eukaryota</taxon>
        <taxon>Fungi</taxon>
        <taxon>Fungi incertae sedis</taxon>
        <taxon>Chytridiomycota</taxon>
        <taxon>Chytridiomycota incertae sedis</taxon>
        <taxon>Chytridiomycetes</taxon>
        <taxon>Chytridiomycetes incertae sedis</taxon>
        <taxon>Blyttiomyces</taxon>
    </lineage>
</organism>
<gene>
    <name evidence="2" type="ORF">BDK51DRAFT_35235</name>
</gene>
<sequence length="172" mass="19176">FPTITTFPHVSNYTKQEIANLRLDGSNYMTWVFDICAYLTANKLKLSIEPANADHLVTSKQRGKALILIYHHIRDFHGGRGRRPNSGKAKGHSMGTSRGGRGTRGASGGKSKVDKSFWCGTELGWARKCSAAKTLQDALWAYQELPQELQHPENYAETNMIQANPRQWQGSA</sequence>
<evidence type="ECO:0000313" key="3">
    <source>
        <dbReference type="Proteomes" id="UP000269721"/>
    </source>
</evidence>
<dbReference type="Proteomes" id="UP000269721">
    <property type="component" value="Unassembled WGS sequence"/>
</dbReference>
<proteinExistence type="predicted"/>
<evidence type="ECO:0000313" key="2">
    <source>
        <dbReference type="EMBL" id="RKO89270.1"/>
    </source>
</evidence>
<name>A0A4P9WE69_9FUNG</name>
<keyword evidence="3" id="KW-1185">Reference proteome</keyword>
<feature type="non-terminal residue" evidence="2">
    <location>
        <position position="1"/>
    </location>
</feature>
<evidence type="ECO:0000256" key="1">
    <source>
        <dbReference type="SAM" id="MobiDB-lite"/>
    </source>
</evidence>
<reference evidence="3" key="1">
    <citation type="journal article" date="2018" name="Nat. Microbiol.">
        <title>Leveraging single-cell genomics to expand the fungal tree of life.</title>
        <authorList>
            <person name="Ahrendt S.R."/>
            <person name="Quandt C.A."/>
            <person name="Ciobanu D."/>
            <person name="Clum A."/>
            <person name="Salamov A."/>
            <person name="Andreopoulos B."/>
            <person name="Cheng J.F."/>
            <person name="Woyke T."/>
            <person name="Pelin A."/>
            <person name="Henrissat B."/>
            <person name="Reynolds N.K."/>
            <person name="Benny G.L."/>
            <person name="Smith M.E."/>
            <person name="James T.Y."/>
            <person name="Grigoriev I.V."/>
        </authorList>
    </citation>
    <scope>NUCLEOTIDE SEQUENCE [LARGE SCALE GENOMIC DNA]</scope>
</reference>
<protein>
    <submittedName>
        <fullName evidence="2">Uncharacterized protein</fullName>
    </submittedName>
</protein>